<name>A0A4Y5ZUG0_9ENTR</name>
<reference evidence="1 2" key="1">
    <citation type="submission" date="2019-06" db="EMBL/GenBank/DDBJ databases">
        <title>Whole genome sequencing of XDR Enterobacter.</title>
        <authorList>
            <person name="Gnana Soundari P."/>
            <person name="Vijayakumar R."/>
            <person name="Krishnan P."/>
        </authorList>
    </citation>
    <scope>NUCLEOTIDE SEQUENCE [LARGE SCALE GENOMIC DNA]</scope>
    <source>
        <strain evidence="1 2">C126</strain>
    </source>
</reference>
<protein>
    <submittedName>
        <fullName evidence="1">Uncharacterized protein</fullName>
    </submittedName>
</protein>
<evidence type="ECO:0000313" key="1">
    <source>
        <dbReference type="EMBL" id="QDE47283.1"/>
    </source>
</evidence>
<evidence type="ECO:0000313" key="2">
    <source>
        <dbReference type="Proteomes" id="UP000318237"/>
    </source>
</evidence>
<organism evidence="1 2">
    <name type="scientific">Enterobacter hormaechei</name>
    <dbReference type="NCBI Taxonomy" id="158836"/>
    <lineage>
        <taxon>Bacteria</taxon>
        <taxon>Pseudomonadati</taxon>
        <taxon>Pseudomonadota</taxon>
        <taxon>Gammaproteobacteria</taxon>
        <taxon>Enterobacterales</taxon>
        <taxon>Enterobacteriaceae</taxon>
        <taxon>Enterobacter</taxon>
        <taxon>Enterobacter cloacae complex</taxon>
    </lineage>
</organism>
<dbReference type="Proteomes" id="UP000318237">
    <property type="component" value="Chromosome"/>
</dbReference>
<proteinExistence type="predicted"/>
<dbReference type="AlphaFoldDB" id="A0A4Y5ZUG0"/>
<gene>
    <name evidence="1" type="ORF">EIN43_06110</name>
</gene>
<accession>A0A4Y5ZUG0</accession>
<sequence>MTKPVKVIEVSESFVDVYAEVAAITTYEAQSSSHVNFGFMREFIESYADENGQPSSSQVVLKKLRPLR</sequence>
<dbReference type="EMBL" id="CP041054">
    <property type="protein sequence ID" value="QDE47283.1"/>
    <property type="molecule type" value="Genomic_DNA"/>
</dbReference>